<dbReference type="PANTHER" id="PTHR46641">
    <property type="entry name" value="FMRFAMIDE RECEPTOR-RELATED"/>
    <property type="match status" value="1"/>
</dbReference>
<accession>A0A8T1M3L5</accession>
<dbReference type="Proteomes" id="UP000286415">
    <property type="component" value="Unassembled WGS sequence"/>
</dbReference>
<dbReference type="GO" id="GO:0016020">
    <property type="term" value="C:membrane"/>
    <property type="evidence" value="ECO:0007669"/>
    <property type="project" value="UniProtKB-SubCell"/>
</dbReference>
<name>A0A8T1M3L5_CLOSI</name>
<dbReference type="EMBL" id="NIRI02000056">
    <property type="protein sequence ID" value="KAG5443558.1"/>
    <property type="molecule type" value="Genomic_DNA"/>
</dbReference>
<evidence type="ECO:0000313" key="1">
    <source>
        <dbReference type="EMBL" id="KAG5443558.1"/>
    </source>
</evidence>
<proteinExistence type="predicted"/>
<dbReference type="InterPro" id="IPR017452">
    <property type="entry name" value="GPCR_Rhodpsn_7TM"/>
</dbReference>
<dbReference type="InterPro" id="IPR052954">
    <property type="entry name" value="GPCR-Ligand_Int"/>
</dbReference>
<dbReference type="SUPFAM" id="SSF81321">
    <property type="entry name" value="Family A G protein-coupled receptor-like"/>
    <property type="match status" value="1"/>
</dbReference>
<reference evidence="1 2" key="2">
    <citation type="journal article" date="2021" name="Genomics">
        <title>High-quality reference genome for Clonorchis sinensis.</title>
        <authorList>
            <person name="Young N.D."/>
            <person name="Stroehlein A.J."/>
            <person name="Kinkar L."/>
            <person name="Wang T."/>
            <person name="Sohn W.M."/>
            <person name="Chang B.C.H."/>
            <person name="Kaur P."/>
            <person name="Weisz D."/>
            <person name="Dudchenko O."/>
            <person name="Aiden E.L."/>
            <person name="Korhonen P.K."/>
            <person name="Gasser R.B."/>
        </authorList>
    </citation>
    <scope>NUCLEOTIDE SEQUENCE [LARGE SCALE GENOMIC DNA]</scope>
    <source>
        <strain evidence="1">Cs-k2</strain>
    </source>
</reference>
<dbReference type="PROSITE" id="PS50262">
    <property type="entry name" value="G_PROTEIN_RECEP_F1_2"/>
    <property type="match status" value="1"/>
</dbReference>
<comment type="caution">
    <text evidence="1">The sequence shown here is derived from an EMBL/GenBank/DDBJ whole genome shotgun (WGS) entry which is preliminary data.</text>
</comment>
<organism evidence="1 2">
    <name type="scientific">Clonorchis sinensis</name>
    <name type="common">Chinese liver fluke</name>
    <dbReference type="NCBI Taxonomy" id="79923"/>
    <lineage>
        <taxon>Eukaryota</taxon>
        <taxon>Metazoa</taxon>
        <taxon>Spiralia</taxon>
        <taxon>Lophotrochozoa</taxon>
        <taxon>Platyhelminthes</taxon>
        <taxon>Trematoda</taxon>
        <taxon>Digenea</taxon>
        <taxon>Opisthorchiida</taxon>
        <taxon>Opisthorchiata</taxon>
        <taxon>Opisthorchiidae</taxon>
        <taxon>Clonorchis</taxon>
    </lineage>
</organism>
<evidence type="ECO:0000313" key="2">
    <source>
        <dbReference type="Proteomes" id="UP000286415"/>
    </source>
</evidence>
<dbReference type="Gene3D" id="1.20.1070.10">
    <property type="entry name" value="Rhodopsin 7-helix transmembrane proteins"/>
    <property type="match status" value="1"/>
</dbReference>
<reference evidence="1 2" key="1">
    <citation type="journal article" date="2018" name="Biotechnol. Adv.">
        <title>Improved genomic resources and new bioinformatic workflow for the carcinogenic parasite Clonorchis sinensis: Biotechnological implications.</title>
        <authorList>
            <person name="Wang D."/>
            <person name="Korhonen P.K."/>
            <person name="Gasser R.B."/>
            <person name="Young N.D."/>
        </authorList>
    </citation>
    <scope>NUCLEOTIDE SEQUENCE [LARGE SCALE GENOMIC DNA]</scope>
    <source>
        <strain evidence="1">Cs-k2</strain>
    </source>
</reference>
<dbReference type="PANTHER" id="PTHR46641:SF2">
    <property type="entry name" value="FMRFAMIDE RECEPTOR"/>
    <property type="match status" value="1"/>
</dbReference>
<sequence length="366" mass="41929">MSFVTFKNDCVAISGGQKPSTEATYIYILLVVVSSWALVMGIFALVVLTRRRSIRMGSMRVNLMTLTIFEIILNISIFYCILTRLTVSADIAERLVVALVNIFSFCVLQGSLCTRNWIITLIALARCVAITRPMASRLMSTHLFRPKPLGCLTVLCILTGYILGFSRLVEMEITICQNLDKRVRLTETTDPWKFPRYTYFIFQAALPIIILFISTVIMVTVLLRARVLTIDTRENNQGTKRIKCSPSQLRNSSGAQHTRMCAEKRVNYRRAQNQLRATRMITLLAATFIIFESPVFFCVVLEHHFERAHFRSVTWAVKSLVVLDSCANVFIYVLVSKRFRQESARLLNCFLKRSRRSRRSASDIMY</sequence>
<protein>
    <submittedName>
        <fullName evidence="1">Uncharacterized protein</fullName>
    </submittedName>
</protein>
<gene>
    <name evidence="1" type="ORF">CSKR_101123</name>
</gene>
<keyword evidence="2" id="KW-1185">Reference proteome</keyword>
<dbReference type="OrthoDB" id="6242715at2759"/>